<dbReference type="Gene3D" id="3.40.50.1820">
    <property type="entry name" value="alpha/beta hydrolase"/>
    <property type="match status" value="1"/>
</dbReference>
<keyword evidence="5" id="KW-1185">Reference proteome</keyword>
<keyword evidence="1" id="KW-0175">Coiled coil</keyword>
<dbReference type="GO" id="GO:0016787">
    <property type="term" value="F:hydrolase activity"/>
    <property type="evidence" value="ECO:0007669"/>
    <property type="project" value="UniProtKB-KW"/>
</dbReference>
<evidence type="ECO:0000259" key="3">
    <source>
        <dbReference type="Pfam" id="PF06259"/>
    </source>
</evidence>
<evidence type="ECO:0000313" key="5">
    <source>
        <dbReference type="Proteomes" id="UP001595823"/>
    </source>
</evidence>
<dbReference type="SUPFAM" id="SSF53474">
    <property type="entry name" value="alpha/beta-Hydrolases"/>
    <property type="match status" value="1"/>
</dbReference>
<dbReference type="Pfam" id="PF06259">
    <property type="entry name" value="Abhydrolase_8"/>
    <property type="match status" value="1"/>
</dbReference>
<keyword evidence="4" id="KW-0378">Hydrolase</keyword>
<evidence type="ECO:0000313" key="4">
    <source>
        <dbReference type="EMBL" id="MFC4337452.1"/>
    </source>
</evidence>
<dbReference type="RefSeq" id="WP_380624461.1">
    <property type="nucleotide sequence ID" value="NZ_JBHSDK010000033.1"/>
</dbReference>
<sequence length="414" mass="44711">MPVEQAPSYWVRELPPAQRAQLADGIDENSSPAEAKEWWDSLGYDERQDVLENQPELVAQVDGVPAEIRDQANRDMLAKETEQIDQEIEQLSAELASMEDSDMSIYNHGTDQNIDIPNPEAQDLYEQIVALENRKENLNTLTGRLEGGPQNSVEGEYFLLGFDSQDDGKAIVSVGNPDTADNVNVYVPGTSSDVSTDTFDTLMDRTEKMAADADRYAPDESTASIMWLDYDAPDEVTNAMSASYAEDATADLSGFFDGLRATSEGDPANVTATGHSYGTTVVGTAAKEEGLDVDNMIMVASPGTGVDNASELGIDPDNVWSTRNDEDIIGLAGGGVLNEIPTDDFRLSILQGLVGDEMIHGTDPTTDGFGGQTFESSAPGETRTDNHSTYWDDGNPARFNMAMIMTGQSDEVSG</sequence>
<organism evidence="4 5">
    <name type="scientific">Salininema proteolyticum</name>
    <dbReference type="NCBI Taxonomy" id="1607685"/>
    <lineage>
        <taxon>Bacteria</taxon>
        <taxon>Bacillati</taxon>
        <taxon>Actinomycetota</taxon>
        <taxon>Actinomycetes</taxon>
        <taxon>Glycomycetales</taxon>
        <taxon>Glycomycetaceae</taxon>
        <taxon>Salininema</taxon>
    </lineage>
</organism>
<dbReference type="Proteomes" id="UP001595823">
    <property type="component" value="Unassembled WGS sequence"/>
</dbReference>
<dbReference type="InterPro" id="IPR029058">
    <property type="entry name" value="AB_hydrolase_fold"/>
</dbReference>
<name>A0ABV8U382_9ACTN</name>
<evidence type="ECO:0000256" key="1">
    <source>
        <dbReference type="SAM" id="Coils"/>
    </source>
</evidence>
<reference evidence="5" key="1">
    <citation type="journal article" date="2019" name="Int. J. Syst. Evol. Microbiol.">
        <title>The Global Catalogue of Microorganisms (GCM) 10K type strain sequencing project: providing services to taxonomists for standard genome sequencing and annotation.</title>
        <authorList>
            <consortium name="The Broad Institute Genomics Platform"/>
            <consortium name="The Broad Institute Genome Sequencing Center for Infectious Disease"/>
            <person name="Wu L."/>
            <person name="Ma J."/>
        </authorList>
    </citation>
    <scope>NUCLEOTIDE SEQUENCE [LARGE SCALE GENOMIC DNA]</scope>
    <source>
        <strain evidence="5">IBRC-M 10908</strain>
    </source>
</reference>
<dbReference type="InterPro" id="IPR010427">
    <property type="entry name" value="DUF1023"/>
</dbReference>
<feature type="coiled-coil region" evidence="1">
    <location>
        <begin position="74"/>
        <end position="141"/>
    </location>
</feature>
<evidence type="ECO:0000256" key="2">
    <source>
        <dbReference type="SAM" id="MobiDB-lite"/>
    </source>
</evidence>
<dbReference type="EMBL" id="JBHSDK010000033">
    <property type="protein sequence ID" value="MFC4337452.1"/>
    <property type="molecule type" value="Genomic_DNA"/>
</dbReference>
<accession>A0ABV8U382</accession>
<gene>
    <name evidence="4" type="ORF">ACFPET_19835</name>
</gene>
<proteinExistence type="predicted"/>
<feature type="domain" description="DUF1023" evidence="3">
    <location>
        <begin position="163"/>
        <end position="329"/>
    </location>
</feature>
<comment type="caution">
    <text evidence="4">The sequence shown here is derived from an EMBL/GenBank/DDBJ whole genome shotgun (WGS) entry which is preliminary data.</text>
</comment>
<feature type="region of interest" description="Disordered" evidence="2">
    <location>
        <begin position="362"/>
        <end position="391"/>
    </location>
</feature>
<protein>
    <submittedName>
        <fullName evidence="4">Alpha/beta hydrolase</fullName>
    </submittedName>
</protein>